<reference evidence="2 3" key="1">
    <citation type="submission" date="2017-06" db="EMBL/GenBank/DDBJ databases">
        <authorList>
            <consortium name="Pathogen Informatics"/>
        </authorList>
    </citation>
    <scope>NUCLEOTIDE SEQUENCE [LARGE SCALE GENOMIC DNA]</scope>
    <source>
        <strain evidence="2 3">NCTC13788</strain>
    </source>
</reference>
<dbReference type="KEGG" id="smen:SAMEA4412692_0525"/>
<dbReference type="PANTHER" id="PTHR33164">
    <property type="entry name" value="TRANSCRIPTIONAL REGULATOR, MARR FAMILY"/>
    <property type="match status" value="1"/>
</dbReference>
<gene>
    <name evidence="2" type="ORF">SAMEA4412692_00525</name>
</gene>
<name>A0A239SQJ0_9STRE</name>
<dbReference type="STRING" id="1123308.GCA_000380085_00936"/>
<dbReference type="PROSITE" id="PS50995">
    <property type="entry name" value="HTH_MARR_2"/>
    <property type="match status" value="1"/>
</dbReference>
<dbReference type="AlphaFoldDB" id="A0A239SQJ0"/>
<feature type="domain" description="HTH marR-type" evidence="1">
    <location>
        <begin position="1"/>
        <end position="133"/>
    </location>
</feature>
<dbReference type="EMBL" id="LT906439">
    <property type="protein sequence ID" value="SNU87138.1"/>
    <property type="molecule type" value="Genomic_DNA"/>
</dbReference>
<dbReference type="eggNOG" id="COG1846">
    <property type="taxonomic scope" value="Bacteria"/>
</dbReference>
<dbReference type="Gene3D" id="1.10.10.10">
    <property type="entry name" value="Winged helix-like DNA-binding domain superfamily/Winged helix DNA-binding domain"/>
    <property type="match status" value="1"/>
</dbReference>
<dbReference type="PANTHER" id="PTHR33164:SF43">
    <property type="entry name" value="HTH-TYPE TRANSCRIPTIONAL REPRESSOR YETL"/>
    <property type="match status" value="1"/>
</dbReference>
<dbReference type="GO" id="GO:0003700">
    <property type="term" value="F:DNA-binding transcription factor activity"/>
    <property type="evidence" value="ECO:0007669"/>
    <property type="project" value="InterPro"/>
</dbReference>
<evidence type="ECO:0000313" key="2">
    <source>
        <dbReference type="EMBL" id="SNU87138.1"/>
    </source>
</evidence>
<evidence type="ECO:0000259" key="1">
    <source>
        <dbReference type="PROSITE" id="PS50995"/>
    </source>
</evidence>
<dbReference type="SUPFAM" id="SSF46785">
    <property type="entry name" value="Winged helix' DNA-binding domain"/>
    <property type="match status" value="1"/>
</dbReference>
<accession>A0A239SQJ0</accession>
<dbReference type="SMART" id="SM00347">
    <property type="entry name" value="HTH_MARR"/>
    <property type="match status" value="1"/>
</dbReference>
<organism evidence="2 3">
    <name type="scientific">Streptococcus merionis</name>
    <dbReference type="NCBI Taxonomy" id="400065"/>
    <lineage>
        <taxon>Bacteria</taxon>
        <taxon>Bacillati</taxon>
        <taxon>Bacillota</taxon>
        <taxon>Bacilli</taxon>
        <taxon>Lactobacillales</taxon>
        <taxon>Streptococcaceae</taxon>
        <taxon>Streptococcus</taxon>
    </lineage>
</organism>
<keyword evidence="3" id="KW-1185">Reference proteome</keyword>
<dbReference type="Pfam" id="PF12802">
    <property type="entry name" value="MarR_2"/>
    <property type="match status" value="1"/>
</dbReference>
<dbReference type="InterPro" id="IPR036388">
    <property type="entry name" value="WH-like_DNA-bd_sf"/>
</dbReference>
<dbReference type="InterPro" id="IPR036390">
    <property type="entry name" value="WH_DNA-bd_sf"/>
</dbReference>
<dbReference type="InterPro" id="IPR039422">
    <property type="entry name" value="MarR/SlyA-like"/>
</dbReference>
<sequence>MFKAKQYARLRDQQFSLYEQYARQHGMNYKGLLILLWLYNNPAGISQKTLCDRTYSTKQVVYAIIQNYIQKGYAKLKNSVSDKRRKLVVLTEEGRAYAAEIVAPLDAMEEKAMAQLTKEQIEALFAATVCFTKYLGELMEERK</sequence>
<evidence type="ECO:0000313" key="3">
    <source>
        <dbReference type="Proteomes" id="UP000215185"/>
    </source>
</evidence>
<dbReference type="InterPro" id="IPR000835">
    <property type="entry name" value="HTH_MarR-typ"/>
</dbReference>
<dbReference type="Proteomes" id="UP000215185">
    <property type="component" value="Chromosome 1"/>
</dbReference>
<dbReference type="GO" id="GO:0006950">
    <property type="term" value="P:response to stress"/>
    <property type="evidence" value="ECO:0007669"/>
    <property type="project" value="TreeGrafter"/>
</dbReference>
<proteinExistence type="predicted"/>
<protein>
    <submittedName>
        <fullName evidence="2">Putative transcriptional regulator</fullName>
    </submittedName>
</protein>